<evidence type="ECO:0000313" key="1">
    <source>
        <dbReference type="EMBL" id="SAL88405.1"/>
    </source>
</evidence>
<accession>A0A158L553</accession>
<evidence type="ECO:0000313" key="2">
    <source>
        <dbReference type="Proteomes" id="UP000054925"/>
    </source>
</evidence>
<protein>
    <recommendedName>
        <fullName evidence="3">DUF1508 domain-containing protein</fullName>
    </recommendedName>
</protein>
<name>A0A158L553_9BURK</name>
<comment type="caution">
    <text evidence="1">The sequence shown here is derived from an EMBL/GenBank/DDBJ whole genome shotgun (WGS) entry which is preliminary data.</text>
</comment>
<sequence>MEEDESTLRIARTPEGQWFGRLQVGSDEIILGAYKSPQEVEQVAMRSASIPTESKSRVCASAGGVMR</sequence>
<gene>
    <name evidence="1" type="ORF">AWB67_07590</name>
</gene>
<dbReference type="RefSeq" id="WP_087660903.1">
    <property type="nucleotide sequence ID" value="NZ_FCOL02000473.1"/>
</dbReference>
<reference evidence="1" key="1">
    <citation type="submission" date="2016-01" db="EMBL/GenBank/DDBJ databases">
        <authorList>
            <person name="Peeters C."/>
        </authorList>
    </citation>
    <scope>NUCLEOTIDE SEQUENCE [LARGE SCALE GENOMIC DNA]</scope>
    <source>
        <strain evidence="1">LMG 22937</strain>
    </source>
</reference>
<organism evidence="1 2">
    <name type="scientific">Caballeronia terrestris</name>
    <dbReference type="NCBI Taxonomy" id="1226301"/>
    <lineage>
        <taxon>Bacteria</taxon>
        <taxon>Pseudomonadati</taxon>
        <taxon>Pseudomonadota</taxon>
        <taxon>Betaproteobacteria</taxon>
        <taxon>Burkholderiales</taxon>
        <taxon>Burkholderiaceae</taxon>
        <taxon>Caballeronia</taxon>
    </lineage>
</organism>
<dbReference type="Proteomes" id="UP000054925">
    <property type="component" value="Unassembled WGS sequence"/>
</dbReference>
<evidence type="ECO:0008006" key="3">
    <source>
        <dbReference type="Google" id="ProtNLM"/>
    </source>
</evidence>
<dbReference type="EMBL" id="FCOL02000473">
    <property type="protein sequence ID" value="SAL88405.1"/>
    <property type="molecule type" value="Genomic_DNA"/>
</dbReference>
<dbReference type="AlphaFoldDB" id="A0A158L553"/>
<keyword evidence="2" id="KW-1185">Reference proteome</keyword>
<proteinExistence type="predicted"/>
<dbReference type="OrthoDB" id="9134325at2"/>